<dbReference type="InterPro" id="IPR001969">
    <property type="entry name" value="Aspartic_peptidase_AS"/>
</dbReference>
<dbReference type="CDD" id="cd05483">
    <property type="entry name" value="retropepsin_like_bacteria"/>
    <property type="match status" value="1"/>
</dbReference>
<sequence length="182" mass="18707">MRSFDPEWQTLAGAAVTGLRDAAYCVAAMCLIVGGGRAVMRSATGAAPPTVAQPVAATSSGAISLHADRSGHYTTTALVNGRVVSMMVDTGATLCAFGQADAESLGLTVAPGDFKKVVMTANGPVRVAPIRIRLLQIGPVAVRDVEAVVIPRGLLGTNLLGMSFLSRLRDFSVAGARITLRG</sequence>
<dbReference type="Proteomes" id="UP000321258">
    <property type="component" value="Unassembled WGS sequence"/>
</dbReference>
<dbReference type="GO" id="GO:0006508">
    <property type="term" value="P:proteolysis"/>
    <property type="evidence" value="ECO:0007669"/>
    <property type="project" value="InterPro"/>
</dbReference>
<protein>
    <submittedName>
        <fullName evidence="1">Peptidase</fullName>
    </submittedName>
</protein>
<dbReference type="GO" id="GO:0004190">
    <property type="term" value="F:aspartic-type endopeptidase activity"/>
    <property type="evidence" value="ECO:0007669"/>
    <property type="project" value="InterPro"/>
</dbReference>
<dbReference type="NCBIfam" id="TIGR02281">
    <property type="entry name" value="clan_AA_DTGA"/>
    <property type="match status" value="1"/>
</dbReference>
<evidence type="ECO:0000313" key="1">
    <source>
        <dbReference type="EMBL" id="GEO98565.1"/>
    </source>
</evidence>
<dbReference type="PROSITE" id="PS00141">
    <property type="entry name" value="ASP_PROTEASE"/>
    <property type="match status" value="1"/>
</dbReference>
<dbReference type="SUPFAM" id="SSF50630">
    <property type="entry name" value="Acid proteases"/>
    <property type="match status" value="1"/>
</dbReference>
<dbReference type="Pfam" id="PF13650">
    <property type="entry name" value="Asp_protease_2"/>
    <property type="match status" value="1"/>
</dbReference>
<comment type="caution">
    <text evidence="1">The sequence shown here is derived from an EMBL/GenBank/DDBJ whole genome shotgun (WGS) entry which is preliminary data.</text>
</comment>
<dbReference type="Gene3D" id="2.40.70.10">
    <property type="entry name" value="Acid Proteases"/>
    <property type="match status" value="1"/>
</dbReference>
<proteinExistence type="predicted"/>
<name>A0A512ILL3_9HYPH</name>
<dbReference type="InterPro" id="IPR021109">
    <property type="entry name" value="Peptidase_aspartic_dom_sf"/>
</dbReference>
<dbReference type="InterPro" id="IPR011969">
    <property type="entry name" value="Clan_AA_Asp_peptidase_C"/>
</dbReference>
<dbReference type="AlphaFoldDB" id="A0A512ILL3"/>
<dbReference type="RefSeq" id="WP_244612398.1">
    <property type="nucleotide sequence ID" value="NZ_BJZT01000008.1"/>
</dbReference>
<dbReference type="InterPro" id="IPR034122">
    <property type="entry name" value="Retropepsin-like_bacterial"/>
</dbReference>
<organism evidence="1 2">
    <name type="scientific">Methylobacterium haplocladii</name>
    <dbReference type="NCBI Taxonomy" id="1176176"/>
    <lineage>
        <taxon>Bacteria</taxon>
        <taxon>Pseudomonadati</taxon>
        <taxon>Pseudomonadota</taxon>
        <taxon>Alphaproteobacteria</taxon>
        <taxon>Hyphomicrobiales</taxon>
        <taxon>Methylobacteriaceae</taxon>
        <taxon>Methylobacterium</taxon>
    </lineage>
</organism>
<gene>
    <name evidence="1" type="ORF">MHA02_09530</name>
</gene>
<evidence type="ECO:0000313" key="2">
    <source>
        <dbReference type="Proteomes" id="UP000321258"/>
    </source>
</evidence>
<accession>A0A512ILL3</accession>
<reference evidence="1 2" key="1">
    <citation type="submission" date="2019-07" db="EMBL/GenBank/DDBJ databases">
        <title>Whole genome shotgun sequence of Methylobacterium haplocladii NBRC 107714.</title>
        <authorList>
            <person name="Hosoyama A."/>
            <person name="Uohara A."/>
            <person name="Ohji S."/>
            <person name="Ichikawa N."/>
        </authorList>
    </citation>
    <scope>NUCLEOTIDE SEQUENCE [LARGE SCALE GENOMIC DNA]</scope>
    <source>
        <strain evidence="1 2">NBRC 107714</strain>
    </source>
</reference>
<keyword evidence="2" id="KW-1185">Reference proteome</keyword>
<dbReference type="EMBL" id="BJZT01000008">
    <property type="protein sequence ID" value="GEO98565.1"/>
    <property type="molecule type" value="Genomic_DNA"/>
</dbReference>